<evidence type="ECO:0000313" key="3">
    <source>
        <dbReference type="EMBL" id="GFO61298.1"/>
    </source>
</evidence>
<organism evidence="3 4">
    <name type="scientific">Geomonas silvestris</name>
    <dbReference type="NCBI Taxonomy" id="2740184"/>
    <lineage>
        <taxon>Bacteria</taxon>
        <taxon>Pseudomonadati</taxon>
        <taxon>Thermodesulfobacteriota</taxon>
        <taxon>Desulfuromonadia</taxon>
        <taxon>Geobacterales</taxon>
        <taxon>Geobacteraceae</taxon>
        <taxon>Geomonas</taxon>
    </lineage>
</organism>
<dbReference type="AlphaFoldDB" id="A0A6V8MMQ4"/>
<evidence type="ECO:0000256" key="1">
    <source>
        <dbReference type="SAM" id="MobiDB-lite"/>
    </source>
</evidence>
<keyword evidence="4" id="KW-1185">Reference proteome</keyword>
<accession>A0A6V8MMQ4</accession>
<dbReference type="Proteomes" id="UP000556026">
    <property type="component" value="Unassembled WGS sequence"/>
</dbReference>
<dbReference type="EMBL" id="BLXX01000013">
    <property type="protein sequence ID" value="GFO61298.1"/>
    <property type="molecule type" value="Genomic_DNA"/>
</dbReference>
<protein>
    <submittedName>
        <fullName evidence="3">Uncharacterized protein</fullName>
    </submittedName>
</protein>
<name>A0A6V8MMQ4_9BACT</name>
<reference evidence="4" key="1">
    <citation type="submission" date="2020-06" db="EMBL/GenBank/DDBJ databases">
        <title>Draft genomic sequence of Geomonas sp. Red330.</title>
        <authorList>
            <person name="Itoh H."/>
            <person name="Zhenxing X."/>
            <person name="Ushijima N."/>
            <person name="Masuda Y."/>
            <person name="Shiratori Y."/>
            <person name="Senoo K."/>
        </authorList>
    </citation>
    <scope>NUCLEOTIDE SEQUENCE [LARGE SCALE GENOMIC DNA]</scope>
    <source>
        <strain evidence="4">Red330</strain>
    </source>
</reference>
<evidence type="ECO:0000313" key="4">
    <source>
        <dbReference type="Proteomes" id="UP000556026"/>
    </source>
</evidence>
<sequence length="86" mass="9335">MAHIFEPRRGARSATDDIGHKDQPGSGPRGVNAPTENRATFIFIIVIMAIVLVIALLRVVRGADQVQQIPAHRLEASLTVDPLART</sequence>
<keyword evidence="2" id="KW-1133">Transmembrane helix</keyword>
<feature type="region of interest" description="Disordered" evidence="1">
    <location>
        <begin position="1"/>
        <end position="34"/>
    </location>
</feature>
<dbReference type="RefSeq" id="WP_183356095.1">
    <property type="nucleotide sequence ID" value="NZ_BLXX01000013.1"/>
</dbReference>
<proteinExistence type="predicted"/>
<evidence type="ECO:0000256" key="2">
    <source>
        <dbReference type="SAM" id="Phobius"/>
    </source>
</evidence>
<feature type="transmembrane region" description="Helical" evidence="2">
    <location>
        <begin position="39"/>
        <end position="60"/>
    </location>
</feature>
<comment type="caution">
    <text evidence="3">The sequence shown here is derived from an EMBL/GenBank/DDBJ whole genome shotgun (WGS) entry which is preliminary data.</text>
</comment>
<gene>
    <name evidence="3" type="ORF">GMST_36230</name>
</gene>
<feature type="compositionally biased region" description="Basic and acidic residues" evidence="1">
    <location>
        <begin position="1"/>
        <end position="23"/>
    </location>
</feature>
<keyword evidence="2" id="KW-0812">Transmembrane</keyword>
<keyword evidence="2" id="KW-0472">Membrane</keyword>